<feature type="region of interest" description="Disordered" evidence="1">
    <location>
        <begin position="29"/>
        <end position="61"/>
    </location>
</feature>
<sequence>MKLLQFSWIILLNLGLLFLAACNNTNQTNPPINSTLNSEKPNISASPTTKTNSQHGASKGGQVVETGTYHLEFVPVKEAKVTHMDLYLQKGDNHETVSNAKVTAQVQLPDGQQKSVIFNYDTKEKHYTSVLSEKATGQYQVKITADIQGEKVDGRFNFNR</sequence>
<evidence type="ECO:0008006" key="5">
    <source>
        <dbReference type="Google" id="ProtNLM"/>
    </source>
</evidence>
<evidence type="ECO:0000313" key="4">
    <source>
        <dbReference type="Proteomes" id="UP000222310"/>
    </source>
</evidence>
<dbReference type="EMBL" id="LAHD01000136">
    <property type="protein sequence ID" value="PHJ95905.1"/>
    <property type="molecule type" value="Genomic_DNA"/>
</dbReference>
<feature type="chain" id="PRO_5040257196" description="Lipoprotein" evidence="2">
    <location>
        <begin position="24"/>
        <end position="160"/>
    </location>
</feature>
<accession>A0A9Q6EI01</accession>
<organism evidence="3 4">
    <name type="scientific">Nostoc linckia z8</name>
    <dbReference type="NCBI Taxonomy" id="1628746"/>
    <lineage>
        <taxon>Bacteria</taxon>
        <taxon>Bacillati</taxon>
        <taxon>Cyanobacteriota</taxon>
        <taxon>Cyanophyceae</taxon>
        <taxon>Nostocales</taxon>
        <taxon>Nostocaceae</taxon>
        <taxon>Nostoc</taxon>
    </lineage>
</organism>
<dbReference type="AlphaFoldDB" id="A0A9Q6EI01"/>
<proteinExistence type="predicted"/>
<feature type="compositionally biased region" description="Polar residues" evidence="1">
    <location>
        <begin position="29"/>
        <end position="56"/>
    </location>
</feature>
<dbReference type="PROSITE" id="PS51257">
    <property type="entry name" value="PROKAR_LIPOPROTEIN"/>
    <property type="match status" value="1"/>
</dbReference>
<evidence type="ECO:0000313" key="3">
    <source>
        <dbReference type="EMBL" id="PHJ95905.1"/>
    </source>
</evidence>
<evidence type="ECO:0000256" key="1">
    <source>
        <dbReference type="SAM" id="MobiDB-lite"/>
    </source>
</evidence>
<feature type="signal peptide" evidence="2">
    <location>
        <begin position="1"/>
        <end position="23"/>
    </location>
</feature>
<protein>
    <recommendedName>
        <fullName evidence="5">Lipoprotein</fullName>
    </recommendedName>
</protein>
<gene>
    <name evidence="3" type="ORF">VF08_31135</name>
</gene>
<evidence type="ECO:0000256" key="2">
    <source>
        <dbReference type="SAM" id="SignalP"/>
    </source>
</evidence>
<reference evidence="3 4" key="1">
    <citation type="submission" date="2015-02" db="EMBL/GenBank/DDBJ databases">
        <title>Nostoc linckia genome annotation.</title>
        <authorList>
            <person name="Zhou Z."/>
        </authorList>
    </citation>
    <scope>NUCLEOTIDE SEQUENCE [LARGE SCALE GENOMIC DNA]</scope>
    <source>
        <strain evidence="4">z8</strain>
    </source>
</reference>
<dbReference type="GeneID" id="57098552"/>
<dbReference type="Proteomes" id="UP000222310">
    <property type="component" value="Unassembled WGS sequence"/>
</dbReference>
<dbReference type="RefSeq" id="WP_099071796.1">
    <property type="nucleotide sequence ID" value="NZ_LAHD01000136.1"/>
</dbReference>
<comment type="caution">
    <text evidence="3">The sequence shown here is derived from an EMBL/GenBank/DDBJ whole genome shotgun (WGS) entry which is preliminary data.</text>
</comment>
<keyword evidence="2" id="KW-0732">Signal</keyword>
<name>A0A9Q6EI01_NOSLI</name>